<keyword evidence="3" id="KW-0804">Transcription</keyword>
<dbReference type="SUPFAM" id="SSF57959">
    <property type="entry name" value="Leucine zipper domain"/>
    <property type="match status" value="1"/>
</dbReference>
<keyword evidence="4" id="KW-0175">Coiled coil</keyword>
<evidence type="ECO:0000259" key="6">
    <source>
        <dbReference type="PROSITE" id="PS50097"/>
    </source>
</evidence>
<reference evidence="8 9" key="1">
    <citation type="submission" date="2024-09" db="EMBL/GenBank/DDBJ databases">
        <title>A chromosome-level genome assembly of Gray's grenadier anchovy, Coilia grayii.</title>
        <authorList>
            <person name="Fu Z."/>
        </authorList>
    </citation>
    <scope>NUCLEOTIDE SEQUENCE [LARGE SCALE GENOMIC DNA]</scope>
    <source>
        <strain evidence="8">G4</strain>
        <tissue evidence="8">Muscle</tissue>
    </source>
</reference>
<feature type="region of interest" description="Disordered" evidence="5">
    <location>
        <begin position="335"/>
        <end position="392"/>
    </location>
</feature>
<dbReference type="CDD" id="cd14719">
    <property type="entry name" value="bZIP_BACH"/>
    <property type="match status" value="1"/>
</dbReference>
<feature type="domain" description="BZIP" evidence="7">
    <location>
        <begin position="544"/>
        <end position="589"/>
    </location>
</feature>
<dbReference type="Pfam" id="PF03131">
    <property type="entry name" value="bZIP_Maf"/>
    <property type="match status" value="1"/>
</dbReference>
<dbReference type="PROSITE" id="PS50217">
    <property type="entry name" value="BZIP"/>
    <property type="match status" value="1"/>
</dbReference>
<evidence type="ECO:0000313" key="9">
    <source>
        <dbReference type="Proteomes" id="UP001591681"/>
    </source>
</evidence>
<feature type="compositionally biased region" description="Basic and acidic residues" evidence="5">
    <location>
        <begin position="383"/>
        <end position="392"/>
    </location>
</feature>
<feature type="compositionally biased region" description="Basic and acidic residues" evidence="5">
    <location>
        <begin position="489"/>
        <end position="500"/>
    </location>
</feature>
<evidence type="ECO:0000256" key="3">
    <source>
        <dbReference type="ARBA" id="ARBA00023163"/>
    </source>
</evidence>
<feature type="compositionally biased region" description="Polar residues" evidence="5">
    <location>
        <begin position="174"/>
        <end position="184"/>
    </location>
</feature>
<accession>A0ABD1KCP8</accession>
<keyword evidence="1" id="KW-0805">Transcription regulation</keyword>
<evidence type="ECO:0000256" key="4">
    <source>
        <dbReference type="SAM" id="Coils"/>
    </source>
</evidence>
<feature type="compositionally biased region" description="Polar residues" evidence="5">
    <location>
        <begin position="366"/>
        <end position="382"/>
    </location>
</feature>
<dbReference type="InterPro" id="IPR008917">
    <property type="entry name" value="TF_DNA-bd_sf"/>
</dbReference>
<dbReference type="SMART" id="SM00338">
    <property type="entry name" value="BRLZ"/>
    <property type="match status" value="1"/>
</dbReference>
<name>A0ABD1KCP8_9TELE</name>
<dbReference type="Pfam" id="PF00651">
    <property type="entry name" value="BTB"/>
    <property type="match status" value="1"/>
</dbReference>
<evidence type="ECO:0000256" key="5">
    <source>
        <dbReference type="SAM" id="MobiDB-lite"/>
    </source>
</evidence>
<evidence type="ECO:0000313" key="8">
    <source>
        <dbReference type="EMBL" id="KAL2096618.1"/>
    </source>
</evidence>
<dbReference type="Gene3D" id="1.10.880.10">
    <property type="entry name" value="Transcription factor, Skn-1-like, DNA-binding domain"/>
    <property type="match status" value="1"/>
</dbReference>
<gene>
    <name evidence="8" type="ORF">ACEWY4_008766</name>
</gene>
<feature type="coiled-coil region" evidence="4">
    <location>
        <begin position="564"/>
        <end position="591"/>
    </location>
</feature>
<dbReference type="AlphaFoldDB" id="A0ABD1KCP8"/>
<dbReference type="PANTHER" id="PTHR46105">
    <property type="entry name" value="AGAP004733-PA"/>
    <property type="match status" value="1"/>
</dbReference>
<evidence type="ECO:0000256" key="1">
    <source>
        <dbReference type="ARBA" id="ARBA00023015"/>
    </source>
</evidence>
<dbReference type="SUPFAM" id="SSF54695">
    <property type="entry name" value="POZ domain"/>
    <property type="match status" value="1"/>
</dbReference>
<dbReference type="InterPro" id="IPR043321">
    <property type="entry name" value="bZIP_BACH"/>
</dbReference>
<evidence type="ECO:0000259" key="7">
    <source>
        <dbReference type="PROSITE" id="PS50217"/>
    </source>
</evidence>
<organism evidence="8 9">
    <name type="scientific">Coilia grayii</name>
    <name type="common">Gray's grenadier anchovy</name>
    <dbReference type="NCBI Taxonomy" id="363190"/>
    <lineage>
        <taxon>Eukaryota</taxon>
        <taxon>Metazoa</taxon>
        <taxon>Chordata</taxon>
        <taxon>Craniata</taxon>
        <taxon>Vertebrata</taxon>
        <taxon>Euteleostomi</taxon>
        <taxon>Actinopterygii</taxon>
        <taxon>Neopterygii</taxon>
        <taxon>Teleostei</taxon>
        <taxon>Clupei</taxon>
        <taxon>Clupeiformes</taxon>
        <taxon>Clupeoidei</taxon>
        <taxon>Engraulidae</taxon>
        <taxon>Coilinae</taxon>
        <taxon>Coilia</taxon>
    </lineage>
</organism>
<feature type="domain" description="BTB" evidence="6">
    <location>
        <begin position="36"/>
        <end position="102"/>
    </location>
</feature>
<keyword evidence="9" id="KW-1185">Reference proteome</keyword>
<dbReference type="Gene3D" id="3.30.710.10">
    <property type="entry name" value="Potassium Channel Kv1.1, Chain A"/>
    <property type="match status" value="1"/>
</dbReference>
<dbReference type="InterPro" id="IPR004826">
    <property type="entry name" value="bZIP_Maf"/>
</dbReference>
<dbReference type="InterPro" id="IPR004827">
    <property type="entry name" value="bZIP"/>
</dbReference>
<comment type="caution">
    <text evidence="8">The sequence shown here is derived from an EMBL/GenBank/DDBJ whole genome shotgun (WGS) entry which is preliminary data.</text>
</comment>
<dbReference type="Proteomes" id="UP001591681">
    <property type="component" value="Unassembled WGS sequence"/>
</dbReference>
<dbReference type="SUPFAM" id="SSF47454">
    <property type="entry name" value="A DNA-binding domain in eukaryotic transcription factors"/>
    <property type="match status" value="1"/>
</dbReference>
<dbReference type="PROSITE" id="PS50097">
    <property type="entry name" value="BTB"/>
    <property type="match status" value="1"/>
</dbReference>
<dbReference type="InterPro" id="IPR046347">
    <property type="entry name" value="bZIP_sf"/>
</dbReference>
<feature type="region of interest" description="Disordered" evidence="5">
    <location>
        <begin position="162"/>
        <end position="188"/>
    </location>
</feature>
<proteinExistence type="predicted"/>
<feature type="compositionally biased region" description="Basic and acidic residues" evidence="5">
    <location>
        <begin position="716"/>
        <end position="727"/>
    </location>
</feature>
<dbReference type="SMART" id="SM00225">
    <property type="entry name" value="BTB"/>
    <property type="match status" value="1"/>
</dbReference>
<dbReference type="InterPro" id="IPR050457">
    <property type="entry name" value="ZnFinger_BTB_dom_contain"/>
</dbReference>
<dbReference type="PANTHER" id="PTHR46105:SF23">
    <property type="entry name" value="TRANSCRIPTION REGULATOR PROTEIN BACH1"/>
    <property type="match status" value="1"/>
</dbReference>
<feature type="region of interest" description="Disordered" evidence="5">
    <location>
        <begin position="456"/>
        <end position="500"/>
    </location>
</feature>
<keyword evidence="2" id="KW-0238">DNA-binding</keyword>
<evidence type="ECO:0000256" key="2">
    <source>
        <dbReference type="ARBA" id="ARBA00023125"/>
    </source>
</evidence>
<dbReference type="PROSITE" id="PS00036">
    <property type="entry name" value="BZIP_BASIC"/>
    <property type="match status" value="1"/>
</dbReference>
<dbReference type="GO" id="GO:0003677">
    <property type="term" value="F:DNA binding"/>
    <property type="evidence" value="ECO:0007669"/>
    <property type="project" value="UniProtKB-KW"/>
</dbReference>
<dbReference type="EMBL" id="JBHFQA010000007">
    <property type="protein sequence ID" value="KAL2096618.1"/>
    <property type="molecule type" value="Genomic_DNA"/>
</dbReference>
<protein>
    <submittedName>
        <fullName evidence="8">Uncharacterized protein</fullName>
    </submittedName>
</protein>
<feature type="region of interest" description="Disordered" evidence="5">
    <location>
        <begin position="671"/>
        <end position="733"/>
    </location>
</feature>
<sequence>MSVDGHRTSVFTFQSADHSSHVLHSLDEQRQNDVLCDVTVLVENRSYRAHCSVLASCSDFFHSRFTGRGSQNRVITLPDSVTVEGFEPLLQFAYTAKLLFTKDNILEIHRCAEFLGFHNLDQACFEFLIPKFRKDASVPNEVQKANSKCSGDDREHLCSDTVTEDQVQGPGAKSTDTSPITTEHSGGGIAGQCLDPSFVGRPSQNSTSALPDTTLPEGDLSLGFSSPKSPVFPGAHRQDQFCLQNCGPELQPSLSTAPEQVCPFLKMVGSAGDVGEGTGDDAMLSLAGGGCPGDVSMETCSILDQQSQSPFPDQIGVPEACGQASDQAAVTVRTPTQGMRACQPKSPGPLETGDVMGSSDAESVLSFDTTGHTPSSKTSAEMSENRSSVEREVAEHLAKGFWSDLGSSLSDPLPLDEVMEQSASENASAAADFHWLKHLDLSSATGECPFLRNLGSEEAQTPVGDCSSLPQEERSPGIPPIDSEEDDLHSDTEGEREVHRERAAEIQLPFPVEQIPAMTRSAFQQMLRQQNLTQEQLEFVHDVRRRSKNRVAAQRSRKRKLDCIRKLECEIKKLRGQKEKLLQERSHLKLSMGQTLQGLSGLCQAVCGDGGAQPDQLQLLAQQLSSATPTHTHAHGATIGGIVATTTTTTAADCAPSSVPSSVLLTPMASPSLAGQERDSTGTEGSGLGATKEPTGVEAATPCPRAEPAMPEQNGGEERTGDGRLRDITGAPP</sequence>
<dbReference type="InterPro" id="IPR000210">
    <property type="entry name" value="BTB/POZ_dom"/>
</dbReference>
<dbReference type="InterPro" id="IPR011333">
    <property type="entry name" value="SKP1/BTB/POZ_sf"/>
</dbReference>